<evidence type="ECO:0000256" key="3">
    <source>
        <dbReference type="ARBA" id="ARBA00022685"/>
    </source>
</evidence>
<dbReference type="InterPro" id="IPR034182">
    <property type="entry name" value="Kexin/furin"/>
</dbReference>
<keyword evidence="4 11" id="KW-0732">Signal</keyword>
<dbReference type="GeneID" id="136800994"/>
<dbReference type="PROSITE" id="PS51892">
    <property type="entry name" value="SUBTILASE"/>
    <property type="match status" value="1"/>
</dbReference>
<dbReference type="InterPro" id="IPR002884">
    <property type="entry name" value="P_dom"/>
</dbReference>
<feature type="compositionally biased region" description="Polar residues" evidence="10">
    <location>
        <begin position="533"/>
        <end position="543"/>
    </location>
</feature>
<proteinExistence type="inferred from homology"/>
<dbReference type="SUPFAM" id="SSF52743">
    <property type="entry name" value="Subtilisin-like"/>
    <property type="match status" value="1"/>
</dbReference>
<evidence type="ECO:0000256" key="2">
    <source>
        <dbReference type="ARBA" id="ARBA00022670"/>
    </source>
</evidence>
<evidence type="ECO:0000256" key="7">
    <source>
        <dbReference type="ARBA" id="ARBA00022837"/>
    </source>
</evidence>
<sequence length="576" mass="63038">MMLRIIVLLLALSWTARCANLRLEENQGCISSTCQRSSSPFARFSQRMKRSTTSFNDPMYDQQWYLNDKESATMNIKKAWEAGYNGQGVVISVIDVGLQKDHDEFKDRFDQRASYNFIANKDDPTPDPGNVHGCKVGGVAAGQANNNQCGVGIAHAAKIGGITAFANGEDDIHQPAALSHANDYVDIYACAWGPDGVLGNKVGYNLAPGTLENGTKYGRQGKGNIYVFAAGNEGSPPFNDSCTYDGYVTDVNTLAVTNINFNGTPSMKSERCPSILAAAYARDGVQPITDKTHLMPTAVLENKCTDIFSATSAATGVASGIFALVLQANPNLSYRDIQHIVANTSQNSETIAKEGRWFSNGAGFKVSDRYGFGVLDAMAMINRAKNWKNVPRRISCEKEFTTTTVIPADASQLSFDVDFTGQNCNIRHLEHVKLVVNLTYTPRKSLQLDLVSPANTLSHMLMGRNFDITFNDIIMFPTMTLHNWGESSVGRWQIKFSNNGPPPQNPGELRYYKLVLYGTDTLPIQPDIVKTTARPQSTTTRPQSTKKKGNSAVNKNSSLILVSLFSLLAILKSTFV</sequence>
<dbReference type="EnsemblMetazoa" id="CLYHEMT013112.1">
    <property type="protein sequence ID" value="CLYHEMP013112.1"/>
    <property type="gene ID" value="CLYHEMG013112"/>
</dbReference>
<evidence type="ECO:0000256" key="10">
    <source>
        <dbReference type="SAM" id="MobiDB-lite"/>
    </source>
</evidence>
<dbReference type="SUPFAM" id="SSF49785">
    <property type="entry name" value="Galactose-binding domain-like"/>
    <property type="match status" value="1"/>
</dbReference>
<keyword evidence="6 9" id="KW-0720">Serine protease</keyword>
<evidence type="ECO:0000313" key="13">
    <source>
        <dbReference type="EnsemblMetazoa" id="CLYHEMP013112.1"/>
    </source>
</evidence>
<keyword evidence="7" id="KW-0106">Calcium</keyword>
<feature type="signal peptide" evidence="11">
    <location>
        <begin position="1"/>
        <end position="18"/>
    </location>
</feature>
<keyword evidence="3" id="KW-0165">Cleavage on pair of basic residues</keyword>
<dbReference type="Pfam" id="PF01483">
    <property type="entry name" value="P_proprotein"/>
    <property type="match status" value="1"/>
</dbReference>
<dbReference type="PANTHER" id="PTHR42884">
    <property type="entry name" value="PROPROTEIN CONVERTASE SUBTILISIN/KEXIN-RELATED"/>
    <property type="match status" value="1"/>
</dbReference>
<evidence type="ECO:0000313" key="14">
    <source>
        <dbReference type="Proteomes" id="UP000594262"/>
    </source>
</evidence>
<evidence type="ECO:0000256" key="1">
    <source>
        <dbReference type="ARBA" id="ARBA00005325"/>
    </source>
</evidence>
<dbReference type="Proteomes" id="UP000594262">
    <property type="component" value="Unplaced"/>
</dbReference>
<protein>
    <recommendedName>
        <fullName evidence="12">P/Homo B domain-containing protein</fullName>
    </recommendedName>
</protein>
<dbReference type="InterPro" id="IPR015500">
    <property type="entry name" value="Peptidase_S8_subtilisin-rel"/>
</dbReference>
<evidence type="ECO:0000259" key="12">
    <source>
        <dbReference type="PROSITE" id="PS51829"/>
    </source>
</evidence>
<dbReference type="PANTHER" id="PTHR42884:SF14">
    <property type="entry name" value="NEUROENDOCRINE CONVERTASE 1"/>
    <property type="match status" value="1"/>
</dbReference>
<dbReference type="CDD" id="cd04059">
    <property type="entry name" value="Peptidases_S8_Protein_convertases_Kexins_Furin-like"/>
    <property type="match status" value="1"/>
</dbReference>
<dbReference type="GO" id="GO:0016485">
    <property type="term" value="P:protein processing"/>
    <property type="evidence" value="ECO:0007669"/>
    <property type="project" value="TreeGrafter"/>
</dbReference>
<comment type="similarity">
    <text evidence="1">Belongs to the peptidase S8 family. Furin subfamily.</text>
</comment>
<dbReference type="InterPro" id="IPR036852">
    <property type="entry name" value="Peptidase_S8/S53_dom_sf"/>
</dbReference>
<dbReference type="AlphaFoldDB" id="A0A7M5WU67"/>
<evidence type="ECO:0000256" key="6">
    <source>
        <dbReference type="ARBA" id="ARBA00022825"/>
    </source>
</evidence>
<dbReference type="Gene3D" id="3.40.50.200">
    <property type="entry name" value="Peptidase S8/S53 domain"/>
    <property type="match status" value="1"/>
</dbReference>
<feature type="active site" description="Charge relay system" evidence="8 9">
    <location>
        <position position="132"/>
    </location>
</feature>
<dbReference type="Pfam" id="PF00082">
    <property type="entry name" value="Peptidase_S8"/>
    <property type="match status" value="1"/>
</dbReference>
<dbReference type="InterPro" id="IPR000209">
    <property type="entry name" value="Peptidase_S8/S53_dom"/>
</dbReference>
<evidence type="ECO:0000256" key="4">
    <source>
        <dbReference type="ARBA" id="ARBA00022729"/>
    </source>
</evidence>
<evidence type="ECO:0000256" key="5">
    <source>
        <dbReference type="ARBA" id="ARBA00022801"/>
    </source>
</evidence>
<evidence type="ECO:0000256" key="11">
    <source>
        <dbReference type="SAM" id="SignalP"/>
    </source>
</evidence>
<evidence type="ECO:0000256" key="8">
    <source>
        <dbReference type="PIRSR" id="PIRSR615500-1"/>
    </source>
</evidence>
<feature type="chain" id="PRO_5029664208" description="P/Homo B domain-containing protein" evidence="11">
    <location>
        <begin position="19"/>
        <end position="576"/>
    </location>
</feature>
<keyword evidence="14" id="KW-1185">Reference proteome</keyword>
<keyword evidence="5 9" id="KW-0378">Hydrolase</keyword>
<feature type="active site" description="Charge relay system" evidence="8 9">
    <location>
        <position position="312"/>
    </location>
</feature>
<reference evidence="13" key="1">
    <citation type="submission" date="2021-01" db="UniProtKB">
        <authorList>
            <consortium name="EnsemblMetazoa"/>
        </authorList>
    </citation>
    <scope>IDENTIFICATION</scope>
</reference>
<dbReference type="GO" id="GO:0005802">
    <property type="term" value="C:trans-Golgi network"/>
    <property type="evidence" value="ECO:0007669"/>
    <property type="project" value="TreeGrafter"/>
</dbReference>
<dbReference type="PRINTS" id="PR00723">
    <property type="entry name" value="SUBTILISIN"/>
</dbReference>
<feature type="active site" description="Charge relay system" evidence="8 9">
    <location>
        <position position="95"/>
    </location>
</feature>
<feature type="domain" description="P/Homo B" evidence="12">
    <location>
        <begin position="389"/>
        <end position="522"/>
    </location>
</feature>
<dbReference type="GO" id="GO:0000139">
    <property type="term" value="C:Golgi membrane"/>
    <property type="evidence" value="ECO:0007669"/>
    <property type="project" value="TreeGrafter"/>
</dbReference>
<dbReference type="Gene3D" id="2.60.120.260">
    <property type="entry name" value="Galactose-binding domain-like"/>
    <property type="match status" value="1"/>
</dbReference>
<dbReference type="RefSeq" id="XP_066913713.1">
    <property type="nucleotide sequence ID" value="XM_067057612.1"/>
</dbReference>
<dbReference type="PROSITE" id="PS51829">
    <property type="entry name" value="P_HOMO_B"/>
    <property type="match status" value="1"/>
</dbReference>
<dbReference type="OrthoDB" id="300641at2759"/>
<organism evidence="13 14">
    <name type="scientific">Clytia hemisphaerica</name>
    <dbReference type="NCBI Taxonomy" id="252671"/>
    <lineage>
        <taxon>Eukaryota</taxon>
        <taxon>Metazoa</taxon>
        <taxon>Cnidaria</taxon>
        <taxon>Hydrozoa</taxon>
        <taxon>Hydroidolina</taxon>
        <taxon>Leptothecata</taxon>
        <taxon>Obeliida</taxon>
        <taxon>Clytiidae</taxon>
        <taxon>Clytia</taxon>
    </lineage>
</organism>
<name>A0A7M5WU67_9CNID</name>
<feature type="region of interest" description="Disordered" evidence="10">
    <location>
        <begin position="530"/>
        <end position="551"/>
    </location>
</feature>
<dbReference type="InterPro" id="IPR008979">
    <property type="entry name" value="Galactose-bd-like_sf"/>
</dbReference>
<accession>A0A7M5WU67</accession>
<dbReference type="GO" id="GO:0004252">
    <property type="term" value="F:serine-type endopeptidase activity"/>
    <property type="evidence" value="ECO:0007669"/>
    <property type="project" value="UniProtKB-UniRule"/>
</dbReference>
<evidence type="ECO:0000256" key="9">
    <source>
        <dbReference type="PROSITE-ProRule" id="PRU01240"/>
    </source>
</evidence>
<keyword evidence="2 9" id="KW-0645">Protease</keyword>